<dbReference type="PROSITE" id="PS51384">
    <property type="entry name" value="FAD_FR"/>
    <property type="match status" value="1"/>
</dbReference>
<dbReference type="InterPro" id="IPR017938">
    <property type="entry name" value="Riboflavin_synthase-like_b-brl"/>
</dbReference>
<organism evidence="2 3">
    <name type="scientific">Pedobacter cryoconitis</name>
    <dbReference type="NCBI Taxonomy" id="188932"/>
    <lineage>
        <taxon>Bacteria</taxon>
        <taxon>Pseudomonadati</taxon>
        <taxon>Bacteroidota</taxon>
        <taxon>Sphingobacteriia</taxon>
        <taxon>Sphingobacteriales</taxon>
        <taxon>Sphingobacteriaceae</taxon>
        <taxon>Pedobacter</taxon>
    </lineage>
</organism>
<evidence type="ECO:0000313" key="2">
    <source>
        <dbReference type="EMBL" id="RAJ31066.1"/>
    </source>
</evidence>
<sequence length="229" mass="26034">MNILKKVAFDLYKRTMAKQAKVISIKIWEPGKMYEVDIHIPDVDVSRWDQVQHMKCQVAEYIYRDYTPANWNAAERTCTLYIEVGHDGPGSRWTRNLEVGDIFSFGVANVGKKPSGSGRFLCLTDGSGLGHYLALRQLSSASNSSDAVVFLHHKYKLPASSLPANIDFLSCEDGDFQDEILEWCWSKRLDSYEFIYMIGQVPKVATLRKALKSSDLLYAKKLYAIGFWS</sequence>
<accession>A0A327SP56</accession>
<dbReference type="OrthoDB" id="649820at2"/>
<dbReference type="InterPro" id="IPR017927">
    <property type="entry name" value="FAD-bd_FR_type"/>
</dbReference>
<feature type="domain" description="FAD-binding FR-type" evidence="1">
    <location>
        <begin position="15"/>
        <end position="121"/>
    </location>
</feature>
<dbReference type="Proteomes" id="UP000249754">
    <property type="component" value="Unassembled WGS sequence"/>
</dbReference>
<reference evidence="2 3" key="1">
    <citation type="submission" date="2018-06" db="EMBL/GenBank/DDBJ databases">
        <title>Genomic Encyclopedia of Archaeal and Bacterial Type Strains, Phase II (KMG-II): from individual species to whole genera.</title>
        <authorList>
            <person name="Goeker M."/>
        </authorList>
    </citation>
    <scope>NUCLEOTIDE SEQUENCE [LARGE SCALE GENOMIC DNA]</scope>
    <source>
        <strain evidence="2 3">DSM 14825</strain>
    </source>
</reference>
<protein>
    <recommendedName>
        <fullName evidence="1">FAD-binding FR-type domain-containing protein</fullName>
    </recommendedName>
</protein>
<dbReference type="Gene3D" id="2.40.30.10">
    <property type="entry name" value="Translation factors"/>
    <property type="match status" value="1"/>
</dbReference>
<dbReference type="SUPFAM" id="SSF63380">
    <property type="entry name" value="Riboflavin synthase domain-like"/>
    <property type="match status" value="1"/>
</dbReference>
<dbReference type="AlphaFoldDB" id="A0A327SP56"/>
<comment type="caution">
    <text evidence="2">The sequence shown here is derived from an EMBL/GenBank/DDBJ whole genome shotgun (WGS) entry which is preliminary data.</text>
</comment>
<dbReference type="GO" id="GO:0016491">
    <property type="term" value="F:oxidoreductase activity"/>
    <property type="evidence" value="ECO:0007669"/>
    <property type="project" value="InterPro"/>
</dbReference>
<evidence type="ECO:0000313" key="3">
    <source>
        <dbReference type="Proteomes" id="UP000249754"/>
    </source>
</evidence>
<dbReference type="RefSeq" id="WP_111633808.1">
    <property type="nucleotide sequence ID" value="NZ_QLLR01000009.1"/>
</dbReference>
<gene>
    <name evidence="2" type="ORF">LY11_02295</name>
</gene>
<evidence type="ECO:0000259" key="1">
    <source>
        <dbReference type="PROSITE" id="PS51384"/>
    </source>
</evidence>
<dbReference type="EMBL" id="QLLR01000009">
    <property type="protein sequence ID" value="RAJ31066.1"/>
    <property type="molecule type" value="Genomic_DNA"/>
</dbReference>
<name>A0A327SP56_9SPHI</name>
<proteinExistence type="predicted"/>